<keyword evidence="1" id="KW-0732">Signal</keyword>
<proteinExistence type="predicted"/>
<sequence length="43" mass="4835">MDSFLCLTLAMLHLFAPTDVKLKASNTAQLPYRRGDVEKVLNL</sequence>
<evidence type="ECO:0000313" key="3">
    <source>
        <dbReference type="Proteomes" id="UP000822688"/>
    </source>
</evidence>
<evidence type="ECO:0000313" key="2">
    <source>
        <dbReference type="EMBL" id="KAG0589200.1"/>
    </source>
</evidence>
<name>A0A8T0IZQ4_CERPU</name>
<accession>A0A8T0IZQ4</accession>
<dbReference type="Proteomes" id="UP000822688">
    <property type="component" value="Chromosome 1"/>
</dbReference>
<dbReference type="AlphaFoldDB" id="A0A8T0IZQ4"/>
<dbReference type="EMBL" id="CM026421">
    <property type="protein sequence ID" value="KAG0589200.1"/>
    <property type="molecule type" value="Genomic_DNA"/>
</dbReference>
<comment type="caution">
    <text evidence="2">The sequence shown here is derived from an EMBL/GenBank/DDBJ whole genome shotgun (WGS) entry which is preliminary data.</text>
</comment>
<gene>
    <name evidence="2" type="ORF">KC19_1G003600</name>
</gene>
<protein>
    <submittedName>
        <fullName evidence="2">Uncharacterized protein</fullName>
    </submittedName>
</protein>
<organism evidence="2 3">
    <name type="scientific">Ceratodon purpureus</name>
    <name type="common">Fire moss</name>
    <name type="synonym">Dicranum purpureum</name>
    <dbReference type="NCBI Taxonomy" id="3225"/>
    <lineage>
        <taxon>Eukaryota</taxon>
        <taxon>Viridiplantae</taxon>
        <taxon>Streptophyta</taxon>
        <taxon>Embryophyta</taxon>
        <taxon>Bryophyta</taxon>
        <taxon>Bryophytina</taxon>
        <taxon>Bryopsida</taxon>
        <taxon>Dicranidae</taxon>
        <taxon>Pseudoditrichales</taxon>
        <taxon>Ditrichaceae</taxon>
        <taxon>Ceratodon</taxon>
    </lineage>
</organism>
<evidence type="ECO:0000256" key="1">
    <source>
        <dbReference type="SAM" id="SignalP"/>
    </source>
</evidence>
<feature type="chain" id="PRO_5035926171" evidence="1">
    <location>
        <begin position="21"/>
        <end position="43"/>
    </location>
</feature>
<keyword evidence="3" id="KW-1185">Reference proteome</keyword>
<reference evidence="2" key="1">
    <citation type="submission" date="2020-06" db="EMBL/GenBank/DDBJ databases">
        <title>WGS assembly of Ceratodon purpureus strain R40.</title>
        <authorList>
            <person name="Carey S.B."/>
            <person name="Jenkins J."/>
            <person name="Shu S."/>
            <person name="Lovell J.T."/>
            <person name="Sreedasyam A."/>
            <person name="Maumus F."/>
            <person name="Tiley G.P."/>
            <person name="Fernandez-Pozo N."/>
            <person name="Barry K."/>
            <person name="Chen C."/>
            <person name="Wang M."/>
            <person name="Lipzen A."/>
            <person name="Daum C."/>
            <person name="Saski C.A."/>
            <person name="Payton A.C."/>
            <person name="Mcbreen J.C."/>
            <person name="Conrad R.E."/>
            <person name="Kollar L.M."/>
            <person name="Olsson S."/>
            <person name="Huttunen S."/>
            <person name="Landis J.B."/>
            <person name="Wickett N.J."/>
            <person name="Johnson M.G."/>
            <person name="Rensing S.A."/>
            <person name="Grimwood J."/>
            <person name="Schmutz J."/>
            <person name="Mcdaniel S.F."/>
        </authorList>
    </citation>
    <scope>NUCLEOTIDE SEQUENCE</scope>
    <source>
        <strain evidence="2">R40</strain>
    </source>
</reference>
<feature type="signal peptide" evidence="1">
    <location>
        <begin position="1"/>
        <end position="20"/>
    </location>
</feature>